<name>A0A1G9KR57_9BACT</name>
<dbReference type="InterPro" id="IPR005467">
    <property type="entry name" value="His_kinase_dom"/>
</dbReference>
<comment type="subcellular location">
    <subcellularLocation>
        <location evidence="2">Membrane</location>
    </subcellularLocation>
</comment>
<dbReference type="InterPro" id="IPR004358">
    <property type="entry name" value="Sig_transdc_His_kin-like_C"/>
</dbReference>
<dbReference type="SMART" id="SM00304">
    <property type="entry name" value="HAMP"/>
    <property type="match status" value="1"/>
</dbReference>
<dbReference type="AlphaFoldDB" id="A0A1G9KR57"/>
<evidence type="ECO:0000256" key="7">
    <source>
        <dbReference type="SAM" id="Phobius"/>
    </source>
</evidence>
<dbReference type="SUPFAM" id="SSF47384">
    <property type="entry name" value="Homodimeric domain of signal transducing histidine kinase"/>
    <property type="match status" value="1"/>
</dbReference>
<dbReference type="InterPro" id="IPR050351">
    <property type="entry name" value="BphY/WalK/GraS-like"/>
</dbReference>
<dbReference type="InterPro" id="IPR036097">
    <property type="entry name" value="HisK_dim/P_sf"/>
</dbReference>
<dbReference type="InterPro" id="IPR003661">
    <property type="entry name" value="HisK_dim/P_dom"/>
</dbReference>
<dbReference type="Pfam" id="PF02518">
    <property type="entry name" value="HATPase_c"/>
    <property type="match status" value="1"/>
</dbReference>
<sequence>MGFGIWAVQSSTTTIHAATEQYAKGILQTFVSQDIEHRHVLLKLNSLDTISSFREAYQKEATLTARHISLIWPGHIFGFTTQGKLVFDTADTAPEVMKKRWASELNNIRIHNLKKAEGHIENEMYVAMLFEPWGWIVFVSLDDDEIHMASTRIRNAAIGVALIASLLTLILLHILFKIFIVSPVKLLKEATAAIARQDYTNTMGIDTNDELGELSRDIDRMSQEIASNQLRLLHWTEELEKNVHKRTKELNWKNKELSQEIILREQVEATLRHYSDELQRSNEEIQRFSYIVSHDLRAPLVNLKGFVKELHFSMEDLETATADMKTLLAEDKQKLYYRAMNEDIPEALGFIDTSVTRMDRLINAILNLSRLGRRELKLEWLDMNELVRETFHTLAHDIEQKNIRVTVDDMPEIWGDRLSMEQIFGNIIGNAIKYLDPDRPGNIHVFCDRETRAAVFHIQDNGRGINPNETDMVFEPFRRLGKQDVLGEGMGMAYVKKLIKLLGGRIWLESEPDKGTTVSFRVPDKSDAGEHA</sequence>
<evidence type="ECO:0000256" key="3">
    <source>
        <dbReference type="ARBA" id="ARBA00012438"/>
    </source>
</evidence>
<keyword evidence="7" id="KW-0812">Transmembrane</keyword>
<proteinExistence type="predicted"/>
<dbReference type="PROSITE" id="PS50109">
    <property type="entry name" value="HIS_KIN"/>
    <property type="match status" value="1"/>
</dbReference>
<dbReference type="GO" id="GO:0000156">
    <property type="term" value="F:phosphorelay response regulator activity"/>
    <property type="evidence" value="ECO:0007669"/>
    <property type="project" value="TreeGrafter"/>
</dbReference>
<dbReference type="FunFam" id="3.30.565.10:FF:000006">
    <property type="entry name" value="Sensor histidine kinase WalK"/>
    <property type="match status" value="1"/>
</dbReference>
<feature type="transmembrane region" description="Helical" evidence="7">
    <location>
        <begin position="156"/>
        <end position="176"/>
    </location>
</feature>
<feature type="domain" description="HAMP" evidence="9">
    <location>
        <begin position="178"/>
        <end position="230"/>
    </location>
</feature>
<dbReference type="SMART" id="SM00387">
    <property type="entry name" value="HATPase_c"/>
    <property type="match status" value="1"/>
</dbReference>
<dbReference type="SUPFAM" id="SSF158472">
    <property type="entry name" value="HAMP domain-like"/>
    <property type="match status" value="1"/>
</dbReference>
<evidence type="ECO:0000256" key="6">
    <source>
        <dbReference type="ARBA" id="ARBA00022777"/>
    </source>
</evidence>
<keyword evidence="4" id="KW-0597">Phosphoprotein</keyword>
<comment type="catalytic activity">
    <reaction evidence="1">
        <text>ATP + protein L-histidine = ADP + protein N-phospho-L-histidine.</text>
        <dbReference type="EC" id="2.7.13.3"/>
    </reaction>
</comment>
<keyword evidence="7" id="KW-0472">Membrane</keyword>
<keyword evidence="7" id="KW-1133">Transmembrane helix</keyword>
<dbReference type="EMBL" id="FNGA01000005">
    <property type="protein sequence ID" value="SDL51927.1"/>
    <property type="molecule type" value="Genomic_DNA"/>
</dbReference>
<feature type="domain" description="Histidine kinase" evidence="8">
    <location>
        <begin position="291"/>
        <end position="526"/>
    </location>
</feature>
<dbReference type="Gene3D" id="3.30.565.10">
    <property type="entry name" value="Histidine kinase-like ATPase, C-terminal domain"/>
    <property type="match status" value="1"/>
</dbReference>
<dbReference type="PROSITE" id="PS50885">
    <property type="entry name" value="HAMP"/>
    <property type="match status" value="1"/>
</dbReference>
<gene>
    <name evidence="10" type="ORF">SAMN05660337_3178</name>
</gene>
<dbReference type="PRINTS" id="PR00344">
    <property type="entry name" value="BCTRLSENSOR"/>
</dbReference>
<evidence type="ECO:0000259" key="8">
    <source>
        <dbReference type="PROSITE" id="PS50109"/>
    </source>
</evidence>
<dbReference type="SUPFAM" id="SSF55874">
    <property type="entry name" value="ATPase domain of HSP90 chaperone/DNA topoisomerase II/histidine kinase"/>
    <property type="match status" value="1"/>
</dbReference>
<evidence type="ECO:0000256" key="5">
    <source>
        <dbReference type="ARBA" id="ARBA00022679"/>
    </source>
</evidence>
<evidence type="ECO:0000256" key="1">
    <source>
        <dbReference type="ARBA" id="ARBA00000085"/>
    </source>
</evidence>
<keyword evidence="5" id="KW-0808">Transferase</keyword>
<dbReference type="GO" id="GO:0030295">
    <property type="term" value="F:protein kinase activator activity"/>
    <property type="evidence" value="ECO:0007669"/>
    <property type="project" value="TreeGrafter"/>
</dbReference>
<dbReference type="Pfam" id="PF00512">
    <property type="entry name" value="HisKA"/>
    <property type="match status" value="1"/>
</dbReference>
<accession>A0A1G9KR57</accession>
<dbReference type="GO" id="GO:0007234">
    <property type="term" value="P:osmosensory signaling via phosphorelay pathway"/>
    <property type="evidence" value="ECO:0007669"/>
    <property type="project" value="TreeGrafter"/>
</dbReference>
<keyword evidence="11" id="KW-1185">Reference proteome</keyword>
<evidence type="ECO:0000256" key="4">
    <source>
        <dbReference type="ARBA" id="ARBA00022553"/>
    </source>
</evidence>
<organism evidence="10 11">
    <name type="scientific">Maridesulfovibrio ferrireducens</name>
    <dbReference type="NCBI Taxonomy" id="246191"/>
    <lineage>
        <taxon>Bacteria</taxon>
        <taxon>Pseudomonadati</taxon>
        <taxon>Thermodesulfobacteriota</taxon>
        <taxon>Desulfovibrionia</taxon>
        <taxon>Desulfovibrionales</taxon>
        <taxon>Desulfovibrionaceae</taxon>
        <taxon>Maridesulfovibrio</taxon>
    </lineage>
</organism>
<dbReference type="CDD" id="cd00082">
    <property type="entry name" value="HisKA"/>
    <property type="match status" value="1"/>
</dbReference>
<dbReference type="Gene3D" id="6.10.340.10">
    <property type="match status" value="1"/>
</dbReference>
<protein>
    <recommendedName>
        <fullName evidence="3">histidine kinase</fullName>
        <ecNumber evidence="3">2.7.13.3</ecNumber>
    </recommendedName>
</protein>
<dbReference type="InterPro" id="IPR003594">
    <property type="entry name" value="HATPase_dom"/>
</dbReference>
<dbReference type="GO" id="GO:0016020">
    <property type="term" value="C:membrane"/>
    <property type="evidence" value="ECO:0007669"/>
    <property type="project" value="UniProtKB-SubCell"/>
</dbReference>
<dbReference type="Pfam" id="PF00672">
    <property type="entry name" value="HAMP"/>
    <property type="match status" value="1"/>
</dbReference>
<reference evidence="11" key="1">
    <citation type="submission" date="2016-10" db="EMBL/GenBank/DDBJ databases">
        <authorList>
            <person name="Varghese N."/>
            <person name="Submissions S."/>
        </authorList>
    </citation>
    <scope>NUCLEOTIDE SEQUENCE [LARGE SCALE GENOMIC DNA]</scope>
    <source>
        <strain evidence="11">DSM 16995</strain>
    </source>
</reference>
<dbReference type="PANTHER" id="PTHR42878">
    <property type="entry name" value="TWO-COMPONENT HISTIDINE KINASE"/>
    <property type="match status" value="1"/>
</dbReference>
<keyword evidence="6" id="KW-0418">Kinase</keyword>
<dbReference type="STRING" id="246191.SAMN05660337_3178"/>
<dbReference type="Gene3D" id="1.10.287.130">
    <property type="match status" value="1"/>
</dbReference>
<dbReference type="EC" id="2.7.13.3" evidence="3"/>
<evidence type="ECO:0000313" key="10">
    <source>
        <dbReference type="EMBL" id="SDL51927.1"/>
    </source>
</evidence>
<dbReference type="InterPro" id="IPR036890">
    <property type="entry name" value="HATPase_C_sf"/>
</dbReference>
<dbReference type="Proteomes" id="UP000199053">
    <property type="component" value="Unassembled WGS sequence"/>
</dbReference>
<dbReference type="CDD" id="cd06225">
    <property type="entry name" value="HAMP"/>
    <property type="match status" value="1"/>
</dbReference>
<evidence type="ECO:0000259" key="9">
    <source>
        <dbReference type="PROSITE" id="PS50885"/>
    </source>
</evidence>
<evidence type="ECO:0000313" key="11">
    <source>
        <dbReference type="Proteomes" id="UP000199053"/>
    </source>
</evidence>
<dbReference type="PANTHER" id="PTHR42878:SF15">
    <property type="entry name" value="BACTERIOPHYTOCHROME"/>
    <property type="match status" value="1"/>
</dbReference>
<evidence type="ECO:0000256" key="2">
    <source>
        <dbReference type="ARBA" id="ARBA00004370"/>
    </source>
</evidence>
<dbReference type="GO" id="GO:0000155">
    <property type="term" value="F:phosphorelay sensor kinase activity"/>
    <property type="evidence" value="ECO:0007669"/>
    <property type="project" value="InterPro"/>
</dbReference>
<dbReference type="InterPro" id="IPR003660">
    <property type="entry name" value="HAMP_dom"/>
</dbReference>